<reference evidence="2" key="1">
    <citation type="journal article" date="2022" name="bioRxiv">
        <title>Sequencing and chromosome-scale assembly of the giantPleurodeles waltlgenome.</title>
        <authorList>
            <person name="Brown T."/>
            <person name="Elewa A."/>
            <person name="Iarovenko S."/>
            <person name="Subramanian E."/>
            <person name="Araus A.J."/>
            <person name="Petzold A."/>
            <person name="Susuki M."/>
            <person name="Suzuki K.-i.T."/>
            <person name="Hayashi T."/>
            <person name="Toyoda A."/>
            <person name="Oliveira C."/>
            <person name="Osipova E."/>
            <person name="Leigh N.D."/>
            <person name="Simon A."/>
            <person name="Yun M.H."/>
        </authorList>
    </citation>
    <scope>NUCLEOTIDE SEQUENCE</scope>
    <source>
        <strain evidence="2">20211129_DDA</strain>
        <tissue evidence="2">Liver</tissue>
    </source>
</reference>
<feature type="region of interest" description="Disordered" evidence="1">
    <location>
        <begin position="1"/>
        <end position="75"/>
    </location>
</feature>
<dbReference type="Proteomes" id="UP001066276">
    <property type="component" value="Chromosome 9"/>
</dbReference>
<sequence length="75" mass="8254">MRELNTVDEGVTTNPEPTDFLPVDICSGRGRLIGGSQLGNFDGNRSARGARTRSHSDGQQLLPVREEHEELHTQP</sequence>
<evidence type="ECO:0000313" key="3">
    <source>
        <dbReference type="Proteomes" id="UP001066276"/>
    </source>
</evidence>
<proteinExistence type="predicted"/>
<keyword evidence="3" id="KW-1185">Reference proteome</keyword>
<organism evidence="2 3">
    <name type="scientific">Pleurodeles waltl</name>
    <name type="common">Iberian ribbed newt</name>
    <dbReference type="NCBI Taxonomy" id="8319"/>
    <lineage>
        <taxon>Eukaryota</taxon>
        <taxon>Metazoa</taxon>
        <taxon>Chordata</taxon>
        <taxon>Craniata</taxon>
        <taxon>Vertebrata</taxon>
        <taxon>Euteleostomi</taxon>
        <taxon>Amphibia</taxon>
        <taxon>Batrachia</taxon>
        <taxon>Caudata</taxon>
        <taxon>Salamandroidea</taxon>
        <taxon>Salamandridae</taxon>
        <taxon>Pleurodelinae</taxon>
        <taxon>Pleurodeles</taxon>
    </lineage>
</organism>
<comment type="caution">
    <text evidence="2">The sequence shown here is derived from an EMBL/GenBank/DDBJ whole genome shotgun (WGS) entry which is preliminary data.</text>
</comment>
<feature type="compositionally biased region" description="Basic and acidic residues" evidence="1">
    <location>
        <begin position="64"/>
        <end position="75"/>
    </location>
</feature>
<gene>
    <name evidence="2" type="ORF">NDU88_002132</name>
</gene>
<dbReference type="EMBL" id="JANPWB010000013">
    <property type="protein sequence ID" value="KAJ1104723.1"/>
    <property type="molecule type" value="Genomic_DNA"/>
</dbReference>
<protein>
    <submittedName>
        <fullName evidence="2">Uncharacterized protein</fullName>
    </submittedName>
</protein>
<dbReference type="AlphaFoldDB" id="A0AAV7MMA0"/>
<evidence type="ECO:0000256" key="1">
    <source>
        <dbReference type="SAM" id="MobiDB-lite"/>
    </source>
</evidence>
<name>A0AAV7MMA0_PLEWA</name>
<evidence type="ECO:0000313" key="2">
    <source>
        <dbReference type="EMBL" id="KAJ1104723.1"/>
    </source>
</evidence>
<accession>A0AAV7MMA0</accession>